<keyword evidence="3" id="KW-0347">Helicase</keyword>
<name>A0A2Z6NG73_TRISU</name>
<accession>A0A2Z6NG73</accession>
<evidence type="ECO:0000256" key="4">
    <source>
        <dbReference type="ARBA" id="ARBA00022840"/>
    </source>
</evidence>
<dbReference type="GO" id="GO:0005524">
    <property type="term" value="F:ATP binding"/>
    <property type="evidence" value="ECO:0007669"/>
    <property type="project" value="UniProtKB-KW"/>
</dbReference>
<evidence type="ECO:0000313" key="7">
    <source>
        <dbReference type="EMBL" id="GAU28627.1"/>
    </source>
</evidence>
<dbReference type="InterPro" id="IPR057842">
    <property type="entry name" value="WH_MER3"/>
</dbReference>
<organism evidence="7 8">
    <name type="scientific">Trifolium subterraneum</name>
    <name type="common">Subterranean clover</name>
    <dbReference type="NCBI Taxonomy" id="3900"/>
    <lineage>
        <taxon>Eukaryota</taxon>
        <taxon>Viridiplantae</taxon>
        <taxon>Streptophyta</taxon>
        <taxon>Embryophyta</taxon>
        <taxon>Tracheophyta</taxon>
        <taxon>Spermatophyta</taxon>
        <taxon>Magnoliopsida</taxon>
        <taxon>eudicotyledons</taxon>
        <taxon>Gunneridae</taxon>
        <taxon>Pentapetalae</taxon>
        <taxon>rosids</taxon>
        <taxon>fabids</taxon>
        <taxon>Fabales</taxon>
        <taxon>Fabaceae</taxon>
        <taxon>Papilionoideae</taxon>
        <taxon>50 kb inversion clade</taxon>
        <taxon>NPAAA clade</taxon>
        <taxon>Hologalegina</taxon>
        <taxon>IRL clade</taxon>
        <taxon>Trifolieae</taxon>
        <taxon>Trifolium</taxon>
    </lineage>
</organism>
<feature type="domain" description="MER3 helicase-like winged helix" evidence="6">
    <location>
        <begin position="198"/>
        <end position="262"/>
    </location>
</feature>
<dbReference type="Gene3D" id="1.10.3380.10">
    <property type="entry name" value="Sec63 N-terminal domain-like domain"/>
    <property type="match status" value="1"/>
</dbReference>
<dbReference type="Gene3D" id="1.10.10.10">
    <property type="entry name" value="Winged helix-like DNA-binding domain superfamily/Winged helix DNA-binding domain"/>
    <property type="match status" value="1"/>
</dbReference>
<dbReference type="SUPFAM" id="SSF52540">
    <property type="entry name" value="P-loop containing nucleoside triphosphate hydrolases"/>
    <property type="match status" value="1"/>
</dbReference>
<keyword evidence="4" id="KW-0067">ATP-binding</keyword>
<sequence length="342" mass="39603">MPNKCKRKKGQKQVLYEDVSGFQWNCSGPRVAAWSSGSSWVDQDYHINALKANYFEPKDDQLVKISDLPNWARSAFEGKRQFNRVQSKVYGTALFKPDNLLLCAQTGAGKYNVVVLPILQQIVRHKNPKDDSIDYSAYKILYTTFIVPHVIQDKQIIVTTPEKWDTVTRQIQHYRTYTKYLKLLIVDGVQFLNDIGGHLADQLNAEIVLGNVQNIKQACHWLGCTYLYVRMLKNPSLYGLTPDALTRDTTLKDRRLDMIRFAASLLGSNNLVKYDTEKETFEISDLGRIACFYKIKYQTVFMYSHSLERTMEEKELYRLFSLSEEFTRTYNGRERALSIVLT</sequence>
<dbReference type="Pfam" id="PF23445">
    <property type="entry name" value="WHD_SNRNP200"/>
    <property type="match status" value="1"/>
</dbReference>
<keyword evidence="2" id="KW-0378">Hydrolase</keyword>
<evidence type="ECO:0000259" key="5">
    <source>
        <dbReference type="Pfam" id="PF02889"/>
    </source>
</evidence>
<dbReference type="GO" id="GO:0005634">
    <property type="term" value="C:nucleus"/>
    <property type="evidence" value="ECO:0007669"/>
    <property type="project" value="TreeGrafter"/>
</dbReference>
<dbReference type="PANTHER" id="PTHR47961">
    <property type="entry name" value="DNA POLYMERASE THETA, PUTATIVE (AFU_ORTHOLOGUE AFUA_1G05260)-RELATED"/>
    <property type="match status" value="1"/>
</dbReference>
<dbReference type="InterPro" id="IPR036388">
    <property type="entry name" value="WH-like_DNA-bd_sf"/>
</dbReference>
<dbReference type="InterPro" id="IPR004179">
    <property type="entry name" value="Sec63-dom"/>
</dbReference>
<evidence type="ECO:0000259" key="6">
    <source>
        <dbReference type="Pfam" id="PF23445"/>
    </source>
</evidence>
<dbReference type="OrthoDB" id="1733851at2759"/>
<dbReference type="AlphaFoldDB" id="A0A2Z6NG73"/>
<dbReference type="PANTHER" id="PTHR47961:SF4">
    <property type="entry name" value="ACTIVATING SIGNAL COINTEGRATOR 1 COMPLEX SUBUNIT 3"/>
    <property type="match status" value="1"/>
</dbReference>
<protein>
    <submittedName>
        <fullName evidence="7">Uncharacterized protein</fullName>
    </submittedName>
</protein>
<evidence type="ECO:0000256" key="2">
    <source>
        <dbReference type="ARBA" id="ARBA00022801"/>
    </source>
</evidence>
<dbReference type="Proteomes" id="UP000242715">
    <property type="component" value="Unassembled WGS sequence"/>
</dbReference>
<dbReference type="Gene3D" id="3.40.50.300">
    <property type="entry name" value="P-loop containing nucleotide triphosphate hydrolases"/>
    <property type="match status" value="1"/>
</dbReference>
<dbReference type="EMBL" id="DF973376">
    <property type="protein sequence ID" value="GAU28627.1"/>
    <property type="molecule type" value="Genomic_DNA"/>
</dbReference>
<proteinExistence type="predicted"/>
<feature type="domain" description="SEC63" evidence="5">
    <location>
        <begin position="285"/>
        <end position="327"/>
    </location>
</feature>
<keyword evidence="1" id="KW-0547">Nucleotide-binding</keyword>
<evidence type="ECO:0000256" key="1">
    <source>
        <dbReference type="ARBA" id="ARBA00022741"/>
    </source>
</evidence>
<dbReference type="GO" id="GO:0004386">
    <property type="term" value="F:helicase activity"/>
    <property type="evidence" value="ECO:0007669"/>
    <property type="project" value="UniProtKB-KW"/>
</dbReference>
<dbReference type="Pfam" id="PF02889">
    <property type="entry name" value="Sec63"/>
    <property type="match status" value="1"/>
</dbReference>
<gene>
    <name evidence="7" type="ORF">TSUD_55720</name>
</gene>
<keyword evidence="8" id="KW-1185">Reference proteome</keyword>
<reference evidence="8" key="1">
    <citation type="journal article" date="2017" name="Front. Plant Sci.">
        <title>Climate Clever Clovers: New Paradigm to Reduce the Environmental Footprint of Ruminants by Breeding Low Methanogenic Forages Utilizing Haplotype Variation.</title>
        <authorList>
            <person name="Kaur P."/>
            <person name="Appels R."/>
            <person name="Bayer P.E."/>
            <person name="Keeble-Gagnere G."/>
            <person name="Wang J."/>
            <person name="Hirakawa H."/>
            <person name="Shirasawa K."/>
            <person name="Vercoe P."/>
            <person name="Stefanova K."/>
            <person name="Durmic Z."/>
            <person name="Nichols P."/>
            <person name="Revell C."/>
            <person name="Isobe S.N."/>
            <person name="Edwards D."/>
            <person name="Erskine W."/>
        </authorList>
    </citation>
    <scope>NUCLEOTIDE SEQUENCE [LARGE SCALE GENOMIC DNA]</scope>
    <source>
        <strain evidence="8">cv. Daliak</strain>
    </source>
</reference>
<dbReference type="InterPro" id="IPR027417">
    <property type="entry name" value="P-loop_NTPase"/>
</dbReference>
<evidence type="ECO:0000313" key="8">
    <source>
        <dbReference type="Proteomes" id="UP000242715"/>
    </source>
</evidence>
<dbReference type="GO" id="GO:0016787">
    <property type="term" value="F:hydrolase activity"/>
    <property type="evidence" value="ECO:0007669"/>
    <property type="project" value="UniProtKB-KW"/>
</dbReference>
<dbReference type="FunFam" id="1.10.10.10:FF:000024">
    <property type="entry name" value="U5 small nuclear ribonucleoprotein helicase"/>
    <property type="match status" value="1"/>
</dbReference>
<evidence type="ECO:0000256" key="3">
    <source>
        <dbReference type="ARBA" id="ARBA00022806"/>
    </source>
</evidence>
<dbReference type="InterPro" id="IPR050474">
    <property type="entry name" value="Hel308_SKI2-like"/>
</dbReference>